<evidence type="ECO:0000256" key="5">
    <source>
        <dbReference type="ARBA" id="ARBA00022729"/>
    </source>
</evidence>
<dbReference type="InterPro" id="IPR003591">
    <property type="entry name" value="Leu-rich_rpt_typical-subtyp"/>
</dbReference>
<dbReference type="InterPro" id="IPR032675">
    <property type="entry name" value="LRR_dom_sf"/>
</dbReference>
<evidence type="ECO:0000256" key="7">
    <source>
        <dbReference type="ARBA" id="ARBA00022989"/>
    </source>
</evidence>
<organism evidence="10 11">
    <name type="scientific">Octopus vulgaris</name>
    <name type="common">Common octopus</name>
    <dbReference type="NCBI Taxonomy" id="6645"/>
    <lineage>
        <taxon>Eukaryota</taxon>
        <taxon>Metazoa</taxon>
        <taxon>Spiralia</taxon>
        <taxon>Lophotrochozoa</taxon>
        <taxon>Mollusca</taxon>
        <taxon>Cephalopoda</taxon>
        <taxon>Coleoidea</taxon>
        <taxon>Octopodiformes</taxon>
        <taxon>Octopoda</taxon>
        <taxon>Incirrata</taxon>
        <taxon>Octopodidae</taxon>
        <taxon>Octopus</taxon>
    </lineage>
</organism>
<evidence type="ECO:0000256" key="4">
    <source>
        <dbReference type="ARBA" id="ARBA00022692"/>
    </source>
</evidence>
<gene>
    <name evidence="10" type="ORF">OCTVUL_1B003549</name>
</gene>
<dbReference type="PANTHER" id="PTHR45617:SF170">
    <property type="entry name" value="MIP14966P"/>
    <property type="match status" value="1"/>
</dbReference>
<dbReference type="AlphaFoldDB" id="A0AA36AWH8"/>
<dbReference type="FunFam" id="3.80.10.10:FF:001438">
    <property type="entry name" value="Uncharacterized protein"/>
    <property type="match status" value="1"/>
</dbReference>
<dbReference type="Proteomes" id="UP001162480">
    <property type="component" value="Chromosome 5"/>
</dbReference>
<dbReference type="Gene3D" id="3.80.10.10">
    <property type="entry name" value="Ribonuclease Inhibitor"/>
    <property type="match status" value="3"/>
</dbReference>
<evidence type="ECO:0000313" key="11">
    <source>
        <dbReference type="Proteomes" id="UP001162480"/>
    </source>
</evidence>
<dbReference type="CDD" id="cd00117">
    <property type="entry name" value="TFP"/>
    <property type="match status" value="1"/>
</dbReference>
<evidence type="ECO:0000256" key="1">
    <source>
        <dbReference type="ARBA" id="ARBA00004236"/>
    </source>
</evidence>
<dbReference type="FunFam" id="3.80.10.10:FF:000732">
    <property type="entry name" value="GD11101"/>
    <property type="match status" value="1"/>
</dbReference>
<keyword evidence="2" id="KW-1003">Cell membrane</keyword>
<dbReference type="Pfam" id="PF00560">
    <property type="entry name" value="LRR_1"/>
    <property type="match status" value="2"/>
</dbReference>
<dbReference type="EMBL" id="OX597818">
    <property type="protein sequence ID" value="CAI9723603.1"/>
    <property type="molecule type" value="Genomic_DNA"/>
</dbReference>
<dbReference type="FunFam" id="3.80.10.10:FF:001164">
    <property type="entry name" value="GH01279p"/>
    <property type="match status" value="1"/>
</dbReference>
<evidence type="ECO:0000256" key="2">
    <source>
        <dbReference type="ARBA" id="ARBA00022475"/>
    </source>
</evidence>
<dbReference type="PANTHER" id="PTHR45617">
    <property type="entry name" value="LEUCINE RICH REPEAT FAMILY PROTEIN"/>
    <property type="match status" value="1"/>
</dbReference>
<feature type="compositionally biased region" description="Acidic residues" evidence="9">
    <location>
        <begin position="18"/>
        <end position="39"/>
    </location>
</feature>
<dbReference type="GO" id="GO:0005886">
    <property type="term" value="C:plasma membrane"/>
    <property type="evidence" value="ECO:0007669"/>
    <property type="project" value="UniProtKB-SubCell"/>
</dbReference>
<evidence type="ECO:0000313" key="10">
    <source>
        <dbReference type="EMBL" id="CAI9723603.1"/>
    </source>
</evidence>
<dbReference type="InterPro" id="IPR001611">
    <property type="entry name" value="Leu-rich_rpt"/>
</dbReference>
<dbReference type="SMART" id="SM00369">
    <property type="entry name" value="LRR_TYP"/>
    <property type="match status" value="12"/>
</dbReference>
<keyword evidence="4" id="KW-0812">Transmembrane</keyword>
<accession>A0AA36AWH8</accession>
<keyword evidence="7" id="KW-1133">Transmembrane helix</keyword>
<dbReference type="SUPFAM" id="SSF52058">
    <property type="entry name" value="L domain-like"/>
    <property type="match status" value="2"/>
</dbReference>
<feature type="region of interest" description="Disordered" evidence="9">
    <location>
        <begin position="1"/>
        <end position="41"/>
    </location>
</feature>
<dbReference type="Pfam" id="PF13855">
    <property type="entry name" value="LRR_8"/>
    <property type="match status" value="3"/>
</dbReference>
<evidence type="ECO:0000256" key="9">
    <source>
        <dbReference type="SAM" id="MobiDB-lite"/>
    </source>
</evidence>
<name>A0AA36AWH8_OCTVU</name>
<evidence type="ECO:0000256" key="8">
    <source>
        <dbReference type="ARBA" id="ARBA00023136"/>
    </source>
</evidence>
<evidence type="ECO:0000256" key="3">
    <source>
        <dbReference type="ARBA" id="ARBA00022614"/>
    </source>
</evidence>
<keyword evidence="5" id="KW-0732">Signal</keyword>
<proteinExistence type="predicted"/>
<dbReference type="SMART" id="SM00365">
    <property type="entry name" value="LRR_SD22"/>
    <property type="match status" value="11"/>
</dbReference>
<protein>
    <submittedName>
        <fullName evidence="10">Adhesion G-protein coupled receptor G6-like isoform X2</fullName>
    </submittedName>
</protein>
<reference evidence="10" key="1">
    <citation type="submission" date="2023-08" db="EMBL/GenBank/DDBJ databases">
        <authorList>
            <person name="Alioto T."/>
            <person name="Alioto T."/>
            <person name="Gomez Garrido J."/>
        </authorList>
    </citation>
    <scope>NUCLEOTIDE SEQUENCE</scope>
</reference>
<keyword evidence="11" id="KW-1185">Reference proteome</keyword>
<keyword evidence="8" id="KW-0472">Membrane</keyword>
<sequence length="834" mass="94567">MKDDEEGNERKKTKKDNEEEEEKKEEEEEEEEEEGEEEGELGRRKLKWNNISTIKEGAFTGHSNLKELRLSYNNISRIEKEMFQGLHNLEILDLGSNKISTIKEDAFTGLSNLNYLSLHTNKISRIEKELFQGLHRLQKLYLSWNNISTIKEGVFTGLSNLKELDLGGNNIATIKEGAFTALVKFKRDCKFVQFLDTIFRKNLGSNNISTIKEGLFTGLSNLKTLYLYGNNISTIEKELFQGLHNLEKLYLGGNNIATIKEGTFTGLSNLKELSLWKNNIATIKEGAFTGLSNLKTLYLSWNNIATIKEGTFTGLSNLKELQLWNNSIATIKEGAFTGLSNLKELSLHTNKISRIEKEMFQGLHNLEILYLNSNPIEKYEDGAFLFLPSIATMKFSVDLKRIQSSLYYYSDLPNNNLMKCGCHLPAFVKYIKKVYNRNVAVSGTCQEGSGKRIRILDYSQCQNYSLFQRNLQCQTCSGMMCNEVTSCPGAEPVCRFAISMNGAKLKTERSCSTYRKCVEAMRNNTLTCNKRTNGTSCTGCCVGHLCNKNDFIGWTKSLVFRLSFKKFNEYKIPAENISRAMEHDLSTVTGTFRVEDCGSNRNKIFAIYCTVFSEMTESQLRRNISQVLNKSQALLNLGVKKSHMKFIDEMVCDESTTSTNNRTFSWPMTKIGTTAEIPCHGNVATRHCSSRTVGQPEMASSQNMSSQKCSPFTGIWQEPDMSQCCDAEQTTQGLKDIESKCIDVGWFKSFVFRLILNMSNEYNIPTENISRTMEHEFLTVTGKFRVEYPGVQSQLRRNISQVLNQFQALLNMNLLDESSSTGNGTEDRTAETNF</sequence>
<keyword evidence="6" id="KW-0677">Repeat</keyword>
<evidence type="ECO:0000256" key="6">
    <source>
        <dbReference type="ARBA" id="ARBA00022737"/>
    </source>
</evidence>
<comment type="subcellular location">
    <subcellularLocation>
        <location evidence="1">Cell membrane</location>
    </subcellularLocation>
</comment>
<keyword evidence="3" id="KW-0433">Leucine-rich repeat</keyword>